<sequence length="536" mass="60364">MKIKKIELKHFKRFTDLTIDNIPETAKLVIIAGPNGCGKSSLFDGLKSWHQNWKGQGERWLLDYHVKQGSGTVLNLQQAVKVTLHGQEPTQTDERKKALYVRTAYRNDPQFRMDNLQRVGSQLDENRFHHLFENDAAVGKNYQRLASQAFKDAFVDFDENRTIAEFRQHVIGDIRASIQNVFPDLNINDLGDPLEDGTFFFSKGISQKFDYKNLSGGEKSAFDLILDMVVKSRDYNNTIFCIDEPELHMNTRLQGALLGELFRLTGQESQLWLSTHSIGMMRKARDLSIQHPDQVVFLDFDNNDFDNPVTISPVQPNRAFWESVLHVALDDLAELISPQRIVICEGVPRGTAFGPNVEHDAQCLNAIFSEEFPDTKFIAGGNAHDVSGDKHALIGAIEALSRGSEIVRMIDRDDHSPQDIQDYERQGVRVLSRRHLESYLFDDEILTALCDSLGQPTQTPAVLDAKQQAVQESATRGNPPDDIKSASGKIYTETKRILQITSGGNNAKAFMRSTLSPLIKPGMAIYDELKNDIFGN</sequence>
<dbReference type="EMBL" id="CP003538">
    <property type="protein sequence ID" value="AGH98892.1"/>
    <property type="molecule type" value="Genomic_DNA"/>
</dbReference>
<dbReference type="OrthoDB" id="9789856at2"/>
<dbReference type="RefSeq" id="WP_015468406.1">
    <property type="nucleotide sequence ID" value="NC_020812.1"/>
</dbReference>
<accession>M4VHL2</accession>
<proteinExistence type="predicted"/>
<dbReference type="SUPFAM" id="SSF52540">
    <property type="entry name" value="P-loop containing nucleoside triphosphate hydrolases"/>
    <property type="match status" value="1"/>
</dbReference>
<dbReference type="KEGG" id="man:A11S_2093"/>
<gene>
    <name evidence="2" type="ORF">A11S_2093</name>
</gene>
<dbReference type="InterPro" id="IPR027417">
    <property type="entry name" value="P-loop_NTPase"/>
</dbReference>
<dbReference type="STRING" id="349215.A11S_2093"/>
<dbReference type="PATRIC" id="fig|349215.9.peg.2033"/>
<organism evidence="2 3">
    <name type="scientific">Micavibrio aeruginosavorus EPB</name>
    <dbReference type="NCBI Taxonomy" id="349215"/>
    <lineage>
        <taxon>Bacteria</taxon>
        <taxon>Pseudomonadati</taxon>
        <taxon>Bdellovibrionota</taxon>
        <taxon>Bdellovibrionia</taxon>
        <taxon>Bdellovibrionales</taxon>
        <taxon>Pseudobdellovibrionaceae</taxon>
        <taxon>Micavibrio</taxon>
    </lineage>
</organism>
<dbReference type="PANTHER" id="PTHR43581:SF2">
    <property type="entry name" value="EXCINUCLEASE ATPASE SUBUNIT"/>
    <property type="match status" value="1"/>
</dbReference>
<name>M4VHL2_9BACT</name>
<reference evidence="2 3" key="1">
    <citation type="journal article" date="2013" name="ISME J.">
        <title>By their genes ye shall know them: genomic signatures of predatory bacteria.</title>
        <authorList>
            <person name="Pasternak Z."/>
            <person name="Pietrokovski S."/>
            <person name="Rotem O."/>
            <person name="Gophna U."/>
            <person name="Lurie-Weinberger M.N."/>
            <person name="Jurkevitch E."/>
        </authorList>
    </citation>
    <scope>NUCLEOTIDE SEQUENCE [LARGE SCALE GENOMIC DNA]</scope>
    <source>
        <strain evidence="2">EPB</strain>
    </source>
</reference>
<evidence type="ECO:0000313" key="2">
    <source>
        <dbReference type="EMBL" id="AGH98892.1"/>
    </source>
</evidence>
<dbReference type="InterPro" id="IPR051396">
    <property type="entry name" value="Bact_Antivir_Def_Nuclease"/>
</dbReference>
<dbReference type="InterPro" id="IPR003395">
    <property type="entry name" value="RecF/RecN/SMC_N"/>
</dbReference>
<dbReference type="HOGENOM" id="CLU_517712_0_0_5"/>
<dbReference type="Pfam" id="PF02463">
    <property type="entry name" value="SMC_N"/>
    <property type="match status" value="1"/>
</dbReference>
<dbReference type="Gene3D" id="3.40.50.300">
    <property type="entry name" value="P-loop containing nucleotide triphosphate hydrolases"/>
    <property type="match status" value="1"/>
</dbReference>
<dbReference type="Proteomes" id="UP000011932">
    <property type="component" value="Chromosome"/>
</dbReference>
<feature type="domain" description="RecF/RecN/SMC N-terminal" evidence="1">
    <location>
        <begin position="3"/>
        <end position="287"/>
    </location>
</feature>
<dbReference type="AlphaFoldDB" id="M4VHL2"/>
<evidence type="ECO:0000259" key="1">
    <source>
        <dbReference type="Pfam" id="PF02463"/>
    </source>
</evidence>
<evidence type="ECO:0000313" key="3">
    <source>
        <dbReference type="Proteomes" id="UP000011932"/>
    </source>
</evidence>
<dbReference type="PANTHER" id="PTHR43581">
    <property type="entry name" value="ATP/GTP PHOSPHATASE"/>
    <property type="match status" value="1"/>
</dbReference>
<protein>
    <recommendedName>
        <fullName evidence="1">RecF/RecN/SMC N-terminal domain-containing protein</fullName>
    </recommendedName>
</protein>